<dbReference type="Pfam" id="PF21041">
    <property type="entry name" value="XMAP215_CLASP_TOG"/>
    <property type="match status" value="2"/>
</dbReference>
<proteinExistence type="predicted"/>
<feature type="compositionally biased region" description="Basic and acidic residues" evidence="4">
    <location>
        <begin position="863"/>
        <end position="874"/>
    </location>
</feature>
<dbReference type="EMBL" id="CAJVCH010547517">
    <property type="protein sequence ID" value="CAG7828432.1"/>
    <property type="molecule type" value="Genomic_DNA"/>
</dbReference>
<dbReference type="GO" id="GO:0061863">
    <property type="term" value="F:microtubule plus end polymerase"/>
    <property type="evidence" value="ECO:0007669"/>
    <property type="project" value="InterPro"/>
</dbReference>
<dbReference type="GO" id="GO:0051010">
    <property type="term" value="F:microtubule plus-end binding"/>
    <property type="evidence" value="ECO:0007669"/>
    <property type="project" value="InterPro"/>
</dbReference>
<evidence type="ECO:0000313" key="6">
    <source>
        <dbReference type="EMBL" id="CAG7828432.1"/>
    </source>
</evidence>
<dbReference type="GO" id="GO:0005856">
    <property type="term" value="C:cytoskeleton"/>
    <property type="evidence" value="ECO:0007669"/>
    <property type="project" value="UniProtKB-SubCell"/>
</dbReference>
<feature type="compositionally biased region" description="Low complexity" evidence="4">
    <location>
        <begin position="812"/>
        <end position="832"/>
    </location>
</feature>
<dbReference type="FunFam" id="1.25.10.10:FF:000063">
    <property type="entry name" value="Putative cytoskeleton-associated protein 5"/>
    <property type="match status" value="1"/>
</dbReference>
<dbReference type="Proteomes" id="UP000708208">
    <property type="component" value="Unassembled WGS sequence"/>
</dbReference>
<dbReference type="FunFam" id="1.25.10.10:FF:000052">
    <property type="entry name" value="Cytoskeleton associated protein 5"/>
    <property type="match status" value="1"/>
</dbReference>
<dbReference type="InterPro" id="IPR048491">
    <property type="entry name" value="XMAP215_CLASP_TOG"/>
</dbReference>
<keyword evidence="2" id="KW-0963">Cytoplasm</keyword>
<feature type="domain" description="TOG" evidence="5">
    <location>
        <begin position="580"/>
        <end position="813"/>
    </location>
</feature>
<comment type="caution">
    <text evidence="6">The sequence shown here is derived from an EMBL/GenBank/DDBJ whole genome shotgun (WGS) entry which is preliminary data.</text>
</comment>
<feature type="compositionally biased region" description="Low complexity" evidence="4">
    <location>
        <begin position="841"/>
        <end position="854"/>
    </location>
</feature>
<gene>
    <name evidence="6" type="ORF">AFUS01_LOCUS38360</name>
</gene>
<protein>
    <recommendedName>
        <fullName evidence="5">TOG domain-containing protein</fullName>
    </recommendedName>
</protein>
<feature type="domain" description="TOG" evidence="5">
    <location>
        <begin position="269"/>
        <end position="509"/>
    </location>
</feature>
<feature type="compositionally biased region" description="Low complexity" evidence="4">
    <location>
        <begin position="528"/>
        <end position="537"/>
    </location>
</feature>
<dbReference type="GO" id="GO:0030951">
    <property type="term" value="P:establishment or maintenance of microtubule cytoskeleton polarity"/>
    <property type="evidence" value="ECO:0007669"/>
    <property type="project" value="InterPro"/>
</dbReference>
<dbReference type="FunFam" id="1.25.10.10:FF:000019">
    <property type="entry name" value="Cytoskeleton-associated protein 5"/>
    <property type="match status" value="1"/>
</dbReference>
<dbReference type="GO" id="GO:0007051">
    <property type="term" value="P:spindle organization"/>
    <property type="evidence" value="ECO:0007669"/>
    <property type="project" value="InterPro"/>
</dbReference>
<dbReference type="Pfam" id="PF12348">
    <property type="entry name" value="CLASP_N"/>
    <property type="match status" value="1"/>
</dbReference>
<feature type="domain" description="TOG" evidence="5">
    <location>
        <begin position="1"/>
        <end position="228"/>
    </location>
</feature>
<feature type="region of interest" description="Disordered" evidence="4">
    <location>
        <begin position="812"/>
        <end position="918"/>
    </location>
</feature>
<dbReference type="InterPro" id="IPR024395">
    <property type="entry name" value="CLASP_N_dom"/>
</dbReference>
<dbReference type="PANTHER" id="PTHR12609">
    <property type="entry name" value="MICROTUBULE ASSOCIATED PROTEIN XMAP215"/>
    <property type="match status" value="1"/>
</dbReference>
<dbReference type="OrthoDB" id="205662at2759"/>
<keyword evidence="3" id="KW-0206">Cytoskeleton</keyword>
<comment type="subcellular location">
    <subcellularLocation>
        <location evidence="1">Cytoplasm</location>
        <location evidence="1">Cytoskeleton</location>
    </subcellularLocation>
</comment>
<evidence type="ECO:0000259" key="5">
    <source>
        <dbReference type="SMART" id="SM01349"/>
    </source>
</evidence>
<feature type="compositionally biased region" description="Polar residues" evidence="4">
    <location>
        <begin position="899"/>
        <end position="918"/>
    </location>
</feature>
<dbReference type="GO" id="GO:0046785">
    <property type="term" value="P:microtubule polymerization"/>
    <property type="evidence" value="ECO:0007669"/>
    <property type="project" value="InterPro"/>
</dbReference>
<reference evidence="6" key="1">
    <citation type="submission" date="2021-06" db="EMBL/GenBank/DDBJ databases">
        <authorList>
            <person name="Hodson N. C."/>
            <person name="Mongue J. A."/>
            <person name="Jaron S. K."/>
        </authorList>
    </citation>
    <scope>NUCLEOTIDE SEQUENCE</scope>
</reference>
<keyword evidence="7" id="KW-1185">Reference proteome</keyword>
<organism evidence="6 7">
    <name type="scientific">Allacma fusca</name>
    <dbReference type="NCBI Taxonomy" id="39272"/>
    <lineage>
        <taxon>Eukaryota</taxon>
        <taxon>Metazoa</taxon>
        <taxon>Ecdysozoa</taxon>
        <taxon>Arthropoda</taxon>
        <taxon>Hexapoda</taxon>
        <taxon>Collembola</taxon>
        <taxon>Symphypleona</taxon>
        <taxon>Sminthuridae</taxon>
        <taxon>Allacma</taxon>
    </lineage>
</organism>
<name>A0A8J2PG86_9HEXA</name>
<evidence type="ECO:0000256" key="3">
    <source>
        <dbReference type="ARBA" id="ARBA00023212"/>
    </source>
</evidence>
<feature type="region of interest" description="Disordered" evidence="4">
    <location>
        <begin position="503"/>
        <end position="576"/>
    </location>
</feature>
<sequence>MAEDEQDFSKLPLEERCTHKSWKARVAGYEELIKLFKRIDDEKSPEWSKYASIVRKLPMDSNAAALEKGLEAAFLFMENSSIASKLVAEVMSGVVAKCIIAAKARSKELASEISLMCVEIEKFEAVQEELMKGMDHKNPRIVSGCIAITTQSCKDFGPKVLNLKTLLKKVLPLIEDRDKGVRDEVKKLTVELHHWLGPGFKPQLANLKPVLLQELEVEFNKLEGKPQPQRYLKSQQAKKERAALEGGDAEVEEIEQVDTGGANEIDPYDLLDPVDILSKLPKDFYEKTEAKKWQERKEAMEVLEKLVTENLKLEAGDYADLVRTLKRIISKDSNVVVVASAGKCVAGLANGLKKKFSPYAASTIGTILEKFKEKKASVVTAMREAIDASFAATSLEHIQEDLVTSLQGKNPAVKIETAAFLARAFAKVPNKTMVDKKFMKPFHTALLVNVNESDPAVRDAASEALGVALKAAGEKNMSTLFQDLDPLKLQKIKDFAKTAVITAPKPAPAPAKPPPKQAPPKAEKPAESKAPAATKKAPSPKKPGTIPRKPTEKKDVAKSPSIEELNEMKPVQPVEVVNDDPNRRIDISSQLTSHLVDSLSDKNWKTREEALDKISAIISNAKNIQPNLGDLPNALAERLQDSNRNLSANAFLVCQNLAAVLGPHCKQHLPTLLPNMLGGLSDSKPTIRNTVIACVNTWAENAGIKEVFQREVIADALKAGNPYLRQEVFQWLTVRLPQLKAVNKDDLTACLPFVYGCIEDRNPDVRRRAQEVILPFMIHLGYEGMSRATSKLKPSSKTAIQALLDKARPNLPAKQPAAAAGGKALAGSKSGSTLKQGGAKASNNEAHASNNSLNQTFNSASAVDEKSKTLEKGRGGIGKPRQSQFTKAGSPNGEYSPPLNGQQRLSPGQTSPPMVNANNARRDTYANLNSAILGANHAMQGGMGVGNIVEPNRHHLPQQYQINYEMIDNMFGPQDLMPMPPLQLLDTNIEHLSKEVPANLPPRRNSVMTLPQTLSAIPVLVPRAAQALDLVVSQVGNPDLRTSMEAIVQLETLINDPEYSNVMGERVDHLLSIITMQLRKLQPMLSSSSPEKIQEMNQLYRCIVQLLQALYKQGPSPLASNGTKNTVRELIYHLLTLIIDPNITILPDATFICKTVNVLVVRVIEHSDANAVICGLIRLLNDTLQMKNNPRLLDLVMKCQWKLLKQFSEWGADHSYNFDLDSIIREFHAFIKVNPFTGPNARDLTPIKTMKTILHALVMHVGGEKVLKALYKMPDLQGSETEVYISKLIQRECSKKRSENNIDSNSNTEN</sequence>
<dbReference type="InterPro" id="IPR045110">
    <property type="entry name" value="XMAP215"/>
</dbReference>
<evidence type="ECO:0000313" key="7">
    <source>
        <dbReference type="Proteomes" id="UP000708208"/>
    </source>
</evidence>
<dbReference type="SMART" id="SM01349">
    <property type="entry name" value="TOG"/>
    <property type="match status" value="3"/>
</dbReference>
<feature type="compositionally biased region" description="Pro residues" evidence="4">
    <location>
        <begin position="505"/>
        <end position="518"/>
    </location>
</feature>
<evidence type="ECO:0000256" key="2">
    <source>
        <dbReference type="ARBA" id="ARBA00022490"/>
    </source>
</evidence>
<evidence type="ECO:0000256" key="1">
    <source>
        <dbReference type="ARBA" id="ARBA00004245"/>
    </source>
</evidence>
<evidence type="ECO:0000256" key="4">
    <source>
        <dbReference type="SAM" id="MobiDB-lite"/>
    </source>
</evidence>
<accession>A0A8J2PG86</accession>
<dbReference type="InterPro" id="IPR034085">
    <property type="entry name" value="TOG"/>
</dbReference>